<dbReference type="EMBL" id="UOFL01000092">
    <property type="protein sequence ID" value="VAW75738.1"/>
    <property type="molecule type" value="Genomic_DNA"/>
</dbReference>
<accession>A0A3B0Y4S4</accession>
<feature type="domain" description="CYTH" evidence="1">
    <location>
        <begin position="2"/>
        <end position="150"/>
    </location>
</feature>
<dbReference type="CDD" id="cd07891">
    <property type="entry name" value="CYTH-like_CthTTM-like_1"/>
    <property type="match status" value="1"/>
</dbReference>
<dbReference type="Gene3D" id="2.40.320.10">
    <property type="entry name" value="Hypothetical Protein Pfu-838710-001"/>
    <property type="match status" value="1"/>
</dbReference>
<reference evidence="2" key="1">
    <citation type="submission" date="2018-06" db="EMBL/GenBank/DDBJ databases">
        <authorList>
            <person name="Zhirakovskaya E."/>
        </authorList>
    </citation>
    <scope>NUCLEOTIDE SEQUENCE</scope>
</reference>
<name>A0A3B0Y4S4_9ZZZZ</name>
<dbReference type="GO" id="GO:0004016">
    <property type="term" value="F:adenylate cyclase activity"/>
    <property type="evidence" value="ECO:0007669"/>
    <property type="project" value="UniProtKB-EC"/>
</dbReference>
<dbReference type="InterPro" id="IPR012042">
    <property type="entry name" value="NeuTTM/CthTTM-like"/>
</dbReference>
<dbReference type="EC" id="4.6.1.1" evidence="2"/>
<dbReference type="InterPro" id="IPR033469">
    <property type="entry name" value="CYTH-like_dom_sf"/>
</dbReference>
<keyword evidence="2" id="KW-0456">Lyase</keyword>
<gene>
    <name evidence="2" type="ORF">MNBD_GAMMA12-1585</name>
</gene>
<dbReference type="Pfam" id="PF01928">
    <property type="entry name" value="CYTH"/>
    <property type="match status" value="1"/>
</dbReference>
<dbReference type="SUPFAM" id="SSF55154">
    <property type="entry name" value="CYTH-like phosphatases"/>
    <property type="match status" value="1"/>
</dbReference>
<protein>
    <submittedName>
        <fullName evidence="2">Adenylate cyclase</fullName>
        <ecNumber evidence="2">4.6.1.1</ecNumber>
    </submittedName>
</protein>
<dbReference type="PANTHER" id="PTHR40114">
    <property type="entry name" value="SLR0698 PROTEIN"/>
    <property type="match status" value="1"/>
</dbReference>
<sequence length="158" mass="18750">MAVEIERKFLLKDNRWQSEVRSSECYRQGYMSQEGQLNSVRVRATNDKAWINFKSATLGMRRLEFEYPIPIEDALQMLGQLCYQPIIEKERYFVDVDQHTWEIDVFHAENTGLVVAEIELKSETESFTKPAWLGEEVTDDKRYYNVCLLSHPFKDWDQ</sequence>
<evidence type="ECO:0000259" key="1">
    <source>
        <dbReference type="PROSITE" id="PS51707"/>
    </source>
</evidence>
<organism evidence="2">
    <name type="scientific">hydrothermal vent metagenome</name>
    <dbReference type="NCBI Taxonomy" id="652676"/>
    <lineage>
        <taxon>unclassified sequences</taxon>
        <taxon>metagenomes</taxon>
        <taxon>ecological metagenomes</taxon>
    </lineage>
</organism>
<evidence type="ECO:0000313" key="2">
    <source>
        <dbReference type="EMBL" id="VAW75738.1"/>
    </source>
</evidence>
<dbReference type="PROSITE" id="PS51707">
    <property type="entry name" value="CYTH"/>
    <property type="match status" value="1"/>
</dbReference>
<dbReference type="AlphaFoldDB" id="A0A3B0Y4S4"/>
<dbReference type="SMART" id="SM01118">
    <property type="entry name" value="CYTH"/>
    <property type="match status" value="1"/>
</dbReference>
<dbReference type="PANTHER" id="PTHR40114:SF1">
    <property type="entry name" value="SLR0698 PROTEIN"/>
    <property type="match status" value="1"/>
</dbReference>
<proteinExistence type="predicted"/>
<dbReference type="PIRSF" id="PIRSF016487">
    <property type="entry name" value="CYTH_UCP016487"/>
    <property type="match status" value="1"/>
</dbReference>
<dbReference type="InterPro" id="IPR023577">
    <property type="entry name" value="CYTH_domain"/>
</dbReference>